<evidence type="ECO:0000259" key="6">
    <source>
        <dbReference type="Pfam" id="PF08281"/>
    </source>
</evidence>
<dbReference type="PANTHER" id="PTHR43133">
    <property type="entry name" value="RNA POLYMERASE ECF-TYPE SIGMA FACTO"/>
    <property type="match status" value="1"/>
</dbReference>
<dbReference type="InterPro" id="IPR007627">
    <property type="entry name" value="RNA_pol_sigma70_r2"/>
</dbReference>
<feature type="domain" description="RNA polymerase sigma factor 70 region 4 type 2" evidence="6">
    <location>
        <begin position="106"/>
        <end position="157"/>
    </location>
</feature>
<name>A0A6P1SZC1_9RHOB</name>
<dbReference type="KEGG" id="amaq:GO499_13055"/>
<evidence type="ECO:0000313" key="7">
    <source>
        <dbReference type="EMBL" id="QHQ36034.1"/>
    </source>
</evidence>
<dbReference type="InterPro" id="IPR036388">
    <property type="entry name" value="WH-like_DNA-bd_sf"/>
</dbReference>
<evidence type="ECO:0000259" key="5">
    <source>
        <dbReference type="Pfam" id="PF04542"/>
    </source>
</evidence>
<dbReference type="Pfam" id="PF08281">
    <property type="entry name" value="Sigma70_r4_2"/>
    <property type="match status" value="1"/>
</dbReference>
<evidence type="ECO:0000256" key="2">
    <source>
        <dbReference type="ARBA" id="ARBA00023015"/>
    </source>
</evidence>
<evidence type="ECO:0000313" key="8">
    <source>
        <dbReference type="Proteomes" id="UP000464495"/>
    </source>
</evidence>
<organism evidence="7 8">
    <name type="scientific">Algicella marina</name>
    <dbReference type="NCBI Taxonomy" id="2683284"/>
    <lineage>
        <taxon>Bacteria</taxon>
        <taxon>Pseudomonadati</taxon>
        <taxon>Pseudomonadota</taxon>
        <taxon>Alphaproteobacteria</taxon>
        <taxon>Rhodobacterales</taxon>
        <taxon>Paracoccaceae</taxon>
        <taxon>Algicella</taxon>
    </lineage>
</organism>
<dbReference type="NCBIfam" id="TIGR02937">
    <property type="entry name" value="sigma70-ECF"/>
    <property type="match status" value="1"/>
</dbReference>
<dbReference type="Pfam" id="PF04542">
    <property type="entry name" value="Sigma70_r2"/>
    <property type="match status" value="1"/>
</dbReference>
<evidence type="ECO:0000256" key="4">
    <source>
        <dbReference type="ARBA" id="ARBA00023163"/>
    </source>
</evidence>
<evidence type="ECO:0000256" key="1">
    <source>
        <dbReference type="ARBA" id="ARBA00010641"/>
    </source>
</evidence>
<comment type="similarity">
    <text evidence="1">Belongs to the sigma-70 factor family. ECF subfamily.</text>
</comment>
<feature type="domain" description="RNA polymerase sigma-70 region 2" evidence="5">
    <location>
        <begin position="13"/>
        <end position="76"/>
    </location>
</feature>
<keyword evidence="3" id="KW-0731">Sigma factor</keyword>
<keyword evidence="4" id="KW-0804">Transcription</keyword>
<accession>A0A6P1SZC1</accession>
<dbReference type="AlphaFoldDB" id="A0A6P1SZC1"/>
<sequence length="166" mass="18714">MDGEKAFRANVVALLPQLRRFALTLTRNRPDADDLVQIGCIKAIERHTQFRQEMRLDSWMYTILRNTWVSEIRKRNVRMGEGQVEAAEAPELRTDVDGHEETYGNQIIAMVMALPEGLSSVLLLVSVEGRSYKETAEILGIPIGTVMSRMSTARQRLRAQLEGGAN</sequence>
<dbReference type="GO" id="GO:0006352">
    <property type="term" value="P:DNA-templated transcription initiation"/>
    <property type="evidence" value="ECO:0007669"/>
    <property type="project" value="InterPro"/>
</dbReference>
<dbReference type="RefSeq" id="WP_161862590.1">
    <property type="nucleotide sequence ID" value="NZ_CP046620.1"/>
</dbReference>
<dbReference type="InterPro" id="IPR014284">
    <property type="entry name" value="RNA_pol_sigma-70_dom"/>
</dbReference>
<dbReference type="Proteomes" id="UP000464495">
    <property type="component" value="Chromosome"/>
</dbReference>
<dbReference type="EMBL" id="CP046620">
    <property type="protein sequence ID" value="QHQ36034.1"/>
    <property type="molecule type" value="Genomic_DNA"/>
</dbReference>
<dbReference type="GO" id="GO:0003677">
    <property type="term" value="F:DNA binding"/>
    <property type="evidence" value="ECO:0007669"/>
    <property type="project" value="InterPro"/>
</dbReference>
<dbReference type="CDD" id="cd06171">
    <property type="entry name" value="Sigma70_r4"/>
    <property type="match status" value="1"/>
</dbReference>
<dbReference type="InterPro" id="IPR013324">
    <property type="entry name" value="RNA_pol_sigma_r3/r4-like"/>
</dbReference>
<proteinExistence type="inferred from homology"/>
<evidence type="ECO:0000256" key="3">
    <source>
        <dbReference type="ARBA" id="ARBA00023082"/>
    </source>
</evidence>
<reference evidence="7 8" key="1">
    <citation type="submission" date="2019-12" db="EMBL/GenBank/DDBJ databases">
        <title>Complete genome sequence of Algicella marina strain 9Alg 56(T) isolated from the red alga Tichocarpus crinitus.</title>
        <authorList>
            <person name="Kim S.-G."/>
            <person name="Nedashkovskaya O.I."/>
        </authorList>
    </citation>
    <scope>NUCLEOTIDE SEQUENCE [LARGE SCALE GENOMIC DNA]</scope>
    <source>
        <strain evidence="7 8">9Alg 56</strain>
    </source>
</reference>
<dbReference type="GO" id="GO:0016987">
    <property type="term" value="F:sigma factor activity"/>
    <property type="evidence" value="ECO:0007669"/>
    <property type="project" value="UniProtKB-KW"/>
</dbReference>
<dbReference type="Gene3D" id="1.10.10.10">
    <property type="entry name" value="Winged helix-like DNA-binding domain superfamily/Winged helix DNA-binding domain"/>
    <property type="match status" value="1"/>
</dbReference>
<gene>
    <name evidence="7" type="ORF">GO499_13055</name>
</gene>
<dbReference type="InterPro" id="IPR039425">
    <property type="entry name" value="RNA_pol_sigma-70-like"/>
</dbReference>
<keyword evidence="8" id="KW-1185">Reference proteome</keyword>
<protein>
    <submittedName>
        <fullName evidence="7">Sigma-70 family RNA polymerase sigma factor</fullName>
    </submittedName>
</protein>
<keyword evidence="2" id="KW-0805">Transcription regulation</keyword>
<dbReference type="PANTHER" id="PTHR43133:SF25">
    <property type="entry name" value="RNA POLYMERASE SIGMA FACTOR RFAY-RELATED"/>
    <property type="match status" value="1"/>
</dbReference>
<dbReference type="Gene3D" id="1.10.1740.10">
    <property type="match status" value="1"/>
</dbReference>
<dbReference type="SUPFAM" id="SSF88946">
    <property type="entry name" value="Sigma2 domain of RNA polymerase sigma factors"/>
    <property type="match status" value="1"/>
</dbReference>
<dbReference type="SUPFAM" id="SSF88659">
    <property type="entry name" value="Sigma3 and sigma4 domains of RNA polymerase sigma factors"/>
    <property type="match status" value="1"/>
</dbReference>
<dbReference type="InterPro" id="IPR013249">
    <property type="entry name" value="RNA_pol_sigma70_r4_t2"/>
</dbReference>
<dbReference type="InterPro" id="IPR013325">
    <property type="entry name" value="RNA_pol_sigma_r2"/>
</dbReference>